<keyword evidence="3" id="KW-1185">Reference proteome</keyword>
<dbReference type="Pfam" id="PF15497">
    <property type="entry name" value="SNAPC5"/>
    <property type="match status" value="1"/>
</dbReference>
<proteinExistence type="predicted"/>
<dbReference type="AlphaFoldDB" id="A0A834K9U6"/>
<dbReference type="EMBL" id="JACSEA010000004">
    <property type="protein sequence ID" value="KAF7402818.1"/>
    <property type="molecule type" value="Genomic_DNA"/>
</dbReference>
<dbReference type="GO" id="GO:0005634">
    <property type="term" value="C:nucleus"/>
    <property type="evidence" value="ECO:0007669"/>
    <property type="project" value="InterPro"/>
</dbReference>
<dbReference type="GO" id="GO:0006384">
    <property type="term" value="P:transcription initiation at RNA polymerase III promoter"/>
    <property type="evidence" value="ECO:0007669"/>
    <property type="project" value="InterPro"/>
</dbReference>
<feature type="compositionally biased region" description="Acidic residues" evidence="1">
    <location>
        <begin position="99"/>
        <end position="127"/>
    </location>
</feature>
<organism evidence="2 3">
    <name type="scientific">Vespula vulgaris</name>
    <name type="common">Yellow jacket</name>
    <name type="synonym">Wasp</name>
    <dbReference type="NCBI Taxonomy" id="7454"/>
    <lineage>
        <taxon>Eukaryota</taxon>
        <taxon>Metazoa</taxon>
        <taxon>Ecdysozoa</taxon>
        <taxon>Arthropoda</taxon>
        <taxon>Hexapoda</taxon>
        <taxon>Insecta</taxon>
        <taxon>Pterygota</taxon>
        <taxon>Neoptera</taxon>
        <taxon>Endopterygota</taxon>
        <taxon>Hymenoptera</taxon>
        <taxon>Apocrita</taxon>
        <taxon>Aculeata</taxon>
        <taxon>Vespoidea</taxon>
        <taxon>Vespidae</taxon>
        <taxon>Vespinae</taxon>
        <taxon>Vespula</taxon>
    </lineage>
</organism>
<accession>A0A834K9U6</accession>
<feature type="region of interest" description="Disordered" evidence="1">
    <location>
        <begin position="95"/>
        <end position="127"/>
    </location>
</feature>
<comment type="caution">
    <text evidence="2">The sequence shown here is derived from an EMBL/GenBank/DDBJ whole genome shotgun (WGS) entry which is preliminary data.</text>
</comment>
<dbReference type="InterPro" id="IPR029138">
    <property type="entry name" value="SNAPC5"/>
</dbReference>
<reference evidence="2" key="1">
    <citation type="journal article" date="2020" name="G3 (Bethesda)">
        <title>High-Quality Assemblies for Three Invasive Social Wasps from the &lt;i&gt;Vespula&lt;/i&gt; Genus.</title>
        <authorList>
            <person name="Harrop T.W.R."/>
            <person name="Guhlin J."/>
            <person name="McLaughlin G.M."/>
            <person name="Permina E."/>
            <person name="Stockwell P."/>
            <person name="Gilligan J."/>
            <person name="Le Lec M.F."/>
            <person name="Gruber M.A.M."/>
            <person name="Quinn O."/>
            <person name="Lovegrove M."/>
            <person name="Duncan E.J."/>
            <person name="Remnant E.J."/>
            <person name="Van Eeckhoven J."/>
            <person name="Graham B."/>
            <person name="Knapp R.A."/>
            <person name="Langford K.W."/>
            <person name="Kronenberg Z."/>
            <person name="Press M.O."/>
            <person name="Eacker S.M."/>
            <person name="Wilson-Rankin E.E."/>
            <person name="Purcell J."/>
            <person name="Lester P.J."/>
            <person name="Dearden P.K."/>
        </authorList>
    </citation>
    <scope>NUCLEOTIDE SEQUENCE</scope>
    <source>
        <strain evidence="2">Marl-1</strain>
    </source>
</reference>
<sequence length="127" mass="14808">MDKDINTNRKLNEWIHFQKQLLEEKNFLTDVLSKLDKQIHALQVEQLHLLSVINTKSNASDVCKDTDQALPLQATSSNQSTKQKPLDLSVPVLMNFKEEESEEDDNYDELDDELDDVLDDEMDEQWM</sequence>
<dbReference type="Proteomes" id="UP000614350">
    <property type="component" value="Unassembled WGS sequence"/>
</dbReference>
<evidence type="ECO:0000313" key="3">
    <source>
        <dbReference type="Proteomes" id="UP000614350"/>
    </source>
</evidence>
<name>A0A834K9U6_VESVU</name>
<dbReference type="GO" id="GO:0006366">
    <property type="term" value="P:transcription by RNA polymerase II"/>
    <property type="evidence" value="ECO:0007669"/>
    <property type="project" value="InterPro"/>
</dbReference>
<protein>
    <submittedName>
        <fullName evidence="2">Uncharacterized protein</fullName>
    </submittedName>
</protein>
<gene>
    <name evidence="2" type="ORF">HZH66_005085</name>
</gene>
<evidence type="ECO:0000256" key="1">
    <source>
        <dbReference type="SAM" id="MobiDB-lite"/>
    </source>
</evidence>
<evidence type="ECO:0000313" key="2">
    <source>
        <dbReference type="EMBL" id="KAF7402818.1"/>
    </source>
</evidence>